<dbReference type="PROSITE" id="PS51186">
    <property type="entry name" value="GNAT"/>
    <property type="match status" value="1"/>
</dbReference>
<dbReference type="InterPro" id="IPR036514">
    <property type="entry name" value="SGNH_hydro_sf"/>
</dbReference>
<dbReference type="SUPFAM" id="SSF55729">
    <property type="entry name" value="Acyl-CoA N-acyltransferases (Nat)"/>
    <property type="match status" value="1"/>
</dbReference>
<proteinExistence type="predicted"/>
<dbReference type="InterPro" id="IPR010037">
    <property type="entry name" value="FkbH_domain"/>
</dbReference>
<accession>A0A3M0I5A2</accession>
<dbReference type="InterPro" id="IPR010033">
    <property type="entry name" value="HAD_SF_ppase_IIIC"/>
</dbReference>
<organism evidence="2 3">
    <name type="scientific">Streptomyces shenzhenensis</name>
    <dbReference type="NCBI Taxonomy" id="943815"/>
    <lineage>
        <taxon>Bacteria</taxon>
        <taxon>Bacillati</taxon>
        <taxon>Actinomycetota</taxon>
        <taxon>Actinomycetes</taxon>
        <taxon>Kitasatosporales</taxon>
        <taxon>Streptomycetaceae</taxon>
        <taxon>Streptomyces</taxon>
    </lineage>
</organism>
<name>A0A3M0I5A2_9ACTN</name>
<dbReference type="NCBIfam" id="TIGR01681">
    <property type="entry name" value="HAD-SF-IIIC"/>
    <property type="match status" value="1"/>
</dbReference>
<evidence type="ECO:0000313" key="3">
    <source>
        <dbReference type="Proteomes" id="UP000270471"/>
    </source>
</evidence>
<dbReference type="GO" id="GO:0016747">
    <property type="term" value="F:acyltransferase activity, transferring groups other than amino-acyl groups"/>
    <property type="evidence" value="ECO:0007669"/>
    <property type="project" value="InterPro"/>
</dbReference>
<feature type="domain" description="N-acetyltransferase" evidence="1">
    <location>
        <begin position="475"/>
        <end position="624"/>
    </location>
</feature>
<gene>
    <name evidence="2" type="ORF">CTZ28_24440</name>
</gene>
<dbReference type="RefSeq" id="WP_121891842.1">
    <property type="nucleotide sequence ID" value="NZ_PENI01000016.1"/>
</dbReference>
<dbReference type="Gene3D" id="3.40.50.1110">
    <property type="entry name" value="SGNH hydrolase"/>
    <property type="match status" value="1"/>
</dbReference>
<dbReference type="OrthoDB" id="323926at2"/>
<dbReference type="InterPro" id="IPR036412">
    <property type="entry name" value="HAD-like_sf"/>
</dbReference>
<comment type="caution">
    <text evidence="2">The sequence shown here is derived from an EMBL/GenBank/DDBJ whole genome shotgun (WGS) entry which is preliminary data.</text>
</comment>
<sequence>MSTAVTTSDPERTGPAGPLDRLRALYGERRLAAEYPAVPGLLAELAQRDDGFAQLSRAGRLLAKVAAEDIVARHPGVVPATVAVTGHGTIDALTAPLTAELARHGIPLRTSAGDHDAWLRDLQDTDSHLYAPGTELALCLLDAQLVFDELPLPWGVADVAGTAAGKLELLDRLAARYDAHGTGTLVLNTLPLLPQHTQQLIDHRSRTELSIAWREFNIGLLRLAATHPRLHVVDLEPLIAGGGPVRDPRLAAYAKVNLGEEVLAGYARQTGHLLRTLRGRAKKVLVLDLDNTLWDGILGDDGPDGIAAATTYRGEAFGRFQRVVKQIGSQGVLLAVCSKNDREPVLDVLRDHPDMTLREADFVRISADWEPKDGGIRTIAARLNLGTDSFVFADDSPFERGLVAATLPEVAVIALDEEPALHIDRLLADGWFDVRELTVEDRGRAVQYRQEAERQDLQQVTGSMEEYLRALDVRIEVAPVRDHEVVRVAQITLRTNQFNLTTRRLQAPDVRERLDSPDHLVLAVRSRDRFGDNGVVGALFAHREDAALRIDNMLLSCRVFARGIEQAAVAALLAHAVDSGATEVRAGYRPTAKNHKVRDFYPSLGFERAAETPDGGVEFRHRLVELPDMPGHVTLDADFRGGPE</sequence>
<dbReference type="AlphaFoldDB" id="A0A3M0I5A2"/>
<dbReference type="Gene3D" id="3.40.50.1000">
    <property type="entry name" value="HAD superfamily/HAD-like"/>
    <property type="match status" value="1"/>
</dbReference>
<dbReference type="SUPFAM" id="SSF56784">
    <property type="entry name" value="HAD-like"/>
    <property type="match status" value="1"/>
</dbReference>
<dbReference type="Proteomes" id="UP000270471">
    <property type="component" value="Unassembled WGS sequence"/>
</dbReference>
<evidence type="ECO:0000313" key="2">
    <source>
        <dbReference type="EMBL" id="RMB83488.1"/>
    </source>
</evidence>
<dbReference type="NCBIfam" id="TIGR01686">
    <property type="entry name" value="FkbH"/>
    <property type="match status" value="1"/>
</dbReference>
<evidence type="ECO:0000259" key="1">
    <source>
        <dbReference type="PROSITE" id="PS51186"/>
    </source>
</evidence>
<protein>
    <submittedName>
        <fullName evidence="2">Methoxymalonyl-ACP biosynthesis protein FkbH</fullName>
    </submittedName>
</protein>
<dbReference type="InterPro" id="IPR016181">
    <property type="entry name" value="Acyl_CoA_acyltransferase"/>
</dbReference>
<dbReference type="Gene3D" id="3.40.630.30">
    <property type="match status" value="1"/>
</dbReference>
<dbReference type="InterPro" id="IPR000182">
    <property type="entry name" value="GNAT_dom"/>
</dbReference>
<dbReference type="InterPro" id="IPR023214">
    <property type="entry name" value="HAD_sf"/>
</dbReference>
<dbReference type="EMBL" id="PENI01000016">
    <property type="protein sequence ID" value="RMB83488.1"/>
    <property type="molecule type" value="Genomic_DNA"/>
</dbReference>
<reference evidence="2 3" key="1">
    <citation type="submission" date="2017-11" db="EMBL/GenBank/DDBJ databases">
        <title>Draft genome of actinobacteria isolated from guarana (Paullinia cupana (Mart.) Ducke.</title>
        <authorList>
            <person name="Siqueira K.A."/>
            <person name="Liotti R.G."/>
            <person name="Mendes T.A.O."/>
            <person name="Soares M.A."/>
        </authorList>
    </citation>
    <scope>NUCLEOTIDE SEQUENCE [LARGE SCALE GENOMIC DNA]</scope>
    <source>
        <strain evidence="2 3">193</strain>
    </source>
</reference>
<keyword evidence="3" id="KW-1185">Reference proteome</keyword>